<comment type="caution">
    <text evidence="1">The sequence shown here is derived from an EMBL/GenBank/DDBJ whole genome shotgun (WGS) entry which is preliminary data.</text>
</comment>
<organism evidence="1 2">
    <name type="scientific">Thelohanellus kitauei</name>
    <name type="common">Myxosporean</name>
    <dbReference type="NCBI Taxonomy" id="669202"/>
    <lineage>
        <taxon>Eukaryota</taxon>
        <taxon>Metazoa</taxon>
        <taxon>Cnidaria</taxon>
        <taxon>Myxozoa</taxon>
        <taxon>Myxosporea</taxon>
        <taxon>Bivalvulida</taxon>
        <taxon>Platysporina</taxon>
        <taxon>Myxobolidae</taxon>
        <taxon>Thelohanellus</taxon>
    </lineage>
</organism>
<keyword evidence="2" id="KW-1185">Reference proteome</keyword>
<dbReference type="OrthoDB" id="5978043at2759"/>
<name>A0A0C2JTE1_THEKT</name>
<evidence type="ECO:0000313" key="2">
    <source>
        <dbReference type="Proteomes" id="UP000031668"/>
    </source>
</evidence>
<accession>A0A0C2JTE1</accession>
<sequence>MIMDTGASVTCIGPSLCESLHKPNLKGYITTNPLNSLRTITVKVQLGSDEKALRIIVNTEDDEPIIVLNKIHKFGISLNINQIADKQTGLNIHLKVQDV</sequence>
<evidence type="ECO:0000313" key="1">
    <source>
        <dbReference type="EMBL" id="KII72663.1"/>
    </source>
</evidence>
<dbReference type="Proteomes" id="UP000031668">
    <property type="component" value="Unassembled WGS sequence"/>
</dbReference>
<reference evidence="1 2" key="1">
    <citation type="journal article" date="2014" name="Genome Biol. Evol.">
        <title>The genome of the myxosporean Thelohanellus kitauei shows adaptations to nutrient acquisition within its fish host.</title>
        <authorList>
            <person name="Yang Y."/>
            <person name="Xiong J."/>
            <person name="Zhou Z."/>
            <person name="Huo F."/>
            <person name="Miao W."/>
            <person name="Ran C."/>
            <person name="Liu Y."/>
            <person name="Zhang J."/>
            <person name="Feng J."/>
            <person name="Wang M."/>
            <person name="Wang M."/>
            <person name="Wang L."/>
            <person name="Yao B."/>
        </authorList>
    </citation>
    <scope>NUCLEOTIDE SEQUENCE [LARGE SCALE GENOMIC DNA]</scope>
    <source>
        <strain evidence="1">Wuqing</strain>
    </source>
</reference>
<dbReference type="EMBL" id="JWZT01001146">
    <property type="protein sequence ID" value="KII72663.1"/>
    <property type="molecule type" value="Genomic_DNA"/>
</dbReference>
<dbReference type="AlphaFoldDB" id="A0A0C2JTE1"/>
<proteinExistence type="predicted"/>
<gene>
    <name evidence="1" type="ORF">RF11_15171</name>
</gene>
<protein>
    <submittedName>
        <fullName evidence="1">Uncharacterized protein</fullName>
    </submittedName>
</protein>